<protein>
    <recommendedName>
        <fullName evidence="4">ADP-ribosylglycohydrolase</fullName>
    </recommendedName>
</protein>
<dbReference type="Proteomes" id="UP000663874">
    <property type="component" value="Unassembled WGS sequence"/>
</dbReference>
<reference evidence="2" key="1">
    <citation type="submission" date="2021-02" db="EMBL/GenBank/DDBJ databases">
        <authorList>
            <person name="Nowell W R."/>
        </authorList>
    </citation>
    <scope>NUCLEOTIDE SEQUENCE</scope>
</reference>
<organism evidence="2 3">
    <name type="scientific">Rotaria sordida</name>
    <dbReference type="NCBI Taxonomy" id="392033"/>
    <lineage>
        <taxon>Eukaryota</taxon>
        <taxon>Metazoa</taxon>
        <taxon>Spiralia</taxon>
        <taxon>Gnathifera</taxon>
        <taxon>Rotifera</taxon>
        <taxon>Eurotatoria</taxon>
        <taxon>Bdelloidea</taxon>
        <taxon>Philodinida</taxon>
        <taxon>Philodinidae</taxon>
        <taxon>Rotaria</taxon>
    </lineage>
</organism>
<accession>A0A819YX56</accession>
<dbReference type="SUPFAM" id="SSF101478">
    <property type="entry name" value="ADP-ribosylglycohydrolase"/>
    <property type="match status" value="1"/>
</dbReference>
<comment type="caution">
    <text evidence="2">The sequence shown here is derived from an EMBL/GenBank/DDBJ whole genome shotgun (WGS) entry which is preliminary data.</text>
</comment>
<dbReference type="Gene3D" id="1.10.4080.10">
    <property type="entry name" value="ADP-ribosylation/Crystallin J1"/>
    <property type="match status" value="1"/>
</dbReference>
<proteinExistence type="predicted"/>
<dbReference type="EMBL" id="CAJOBE010012024">
    <property type="protein sequence ID" value="CAF4142524.1"/>
    <property type="molecule type" value="Genomic_DNA"/>
</dbReference>
<gene>
    <name evidence="1" type="ORF">FNK824_LOCUS33267</name>
    <name evidence="2" type="ORF">OTI717_LOCUS36676</name>
</gene>
<dbReference type="Proteomes" id="UP000663823">
    <property type="component" value="Unassembled WGS sequence"/>
</dbReference>
<dbReference type="InterPro" id="IPR036705">
    <property type="entry name" value="Ribosyl_crysJ1_sf"/>
</dbReference>
<name>A0A819YX56_9BILA</name>
<evidence type="ECO:0008006" key="4">
    <source>
        <dbReference type="Google" id="ProtNLM"/>
    </source>
</evidence>
<dbReference type="EMBL" id="CAJOAX010015948">
    <property type="protein sequence ID" value="CAF4160139.1"/>
    <property type="molecule type" value="Genomic_DNA"/>
</dbReference>
<evidence type="ECO:0000313" key="1">
    <source>
        <dbReference type="EMBL" id="CAF4142524.1"/>
    </source>
</evidence>
<sequence>MPHDLENDMKEPPTLIDERILDRIQGSIIGMAIGDALGAHVEFRPRQFLVEYPVTDFQAGGTWGLKKGQ</sequence>
<dbReference type="AlphaFoldDB" id="A0A819YX56"/>
<evidence type="ECO:0000313" key="2">
    <source>
        <dbReference type="EMBL" id="CAF4160139.1"/>
    </source>
</evidence>
<feature type="non-terminal residue" evidence="2">
    <location>
        <position position="69"/>
    </location>
</feature>
<evidence type="ECO:0000313" key="3">
    <source>
        <dbReference type="Proteomes" id="UP000663823"/>
    </source>
</evidence>